<protein>
    <submittedName>
        <fullName evidence="2">Uncharacterized protein</fullName>
    </submittedName>
</protein>
<dbReference type="PANTHER" id="PTHR38122">
    <property type="entry name" value="GLYCOPROTEIN X"/>
    <property type="match status" value="1"/>
</dbReference>
<accession>A0ABR3VVM1</accession>
<evidence type="ECO:0000313" key="2">
    <source>
        <dbReference type="EMBL" id="KAL1846232.1"/>
    </source>
</evidence>
<evidence type="ECO:0000313" key="3">
    <source>
        <dbReference type="Proteomes" id="UP001583177"/>
    </source>
</evidence>
<organism evidence="2 3">
    <name type="scientific">Diaporthe australafricana</name>
    <dbReference type="NCBI Taxonomy" id="127596"/>
    <lineage>
        <taxon>Eukaryota</taxon>
        <taxon>Fungi</taxon>
        <taxon>Dikarya</taxon>
        <taxon>Ascomycota</taxon>
        <taxon>Pezizomycotina</taxon>
        <taxon>Sordariomycetes</taxon>
        <taxon>Sordariomycetidae</taxon>
        <taxon>Diaporthales</taxon>
        <taxon>Diaporthaceae</taxon>
        <taxon>Diaporthe</taxon>
    </lineage>
</organism>
<comment type="caution">
    <text evidence="2">The sequence shown here is derived from an EMBL/GenBank/DDBJ whole genome shotgun (WGS) entry which is preliminary data.</text>
</comment>
<gene>
    <name evidence="2" type="ORF">Daus18300_014328</name>
</gene>
<dbReference type="EMBL" id="JAWRVE010000275">
    <property type="protein sequence ID" value="KAL1846232.1"/>
    <property type="molecule type" value="Genomic_DNA"/>
</dbReference>
<reference evidence="2 3" key="1">
    <citation type="journal article" date="2024" name="IMA Fungus">
        <title>IMA Genome - F19 : A genome assembly and annotation guide to empower mycologists, including annotated draft genome sequences of Ceratocystis pirilliformis, Diaporthe australafricana, Fusarium ophioides, Paecilomyces lecythidis, and Sporothrix stenoceras.</title>
        <authorList>
            <person name="Aylward J."/>
            <person name="Wilson A.M."/>
            <person name="Visagie C.M."/>
            <person name="Spraker J."/>
            <person name="Barnes I."/>
            <person name="Buitendag C."/>
            <person name="Ceriani C."/>
            <person name="Del Mar Angel L."/>
            <person name="du Plessis D."/>
            <person name="Fuchs T."/>
            <person name="Gasser K."/>
            <person name="Kramer D."/>
            <person name="Li W."/>
            <person name="Munsamy K."/>
            <person name="Piso A."/>
            <person name="Price J.L."/>
            <person name="Sonnekus B."/>
            <person name="Thomas C."/>
            <person name="van der Nest A."/>
            <person name="van Dijk A."/>
            <person name="van Heerden A."/>
            <person name="van Vuuren N."/>
            <person name="Yilmaz N."/>
            <person name="Duong T.A."/>
            <person name="van der Merwe N.A."/>
            <person name="Wingfield M.J."/>
            <person name="Wingfield B.D."/>
        </authorList>
    </citation>
    <scope>NUCLEOTIDE SEQUENCE [LARGE SCALE GENOMIC DNA]</scope>
    <source>
        <strain evidence="2 3">CMW 18300</strain>
    </source>
</reference>
<feature type="compositionally biased region" description="Polar residues" evidence="1">
    <location>
        <begin position="280"/>
        <end position="294"/>
    </location>
</feature>
<feature type="region of interest" description="Disordered" evidence="1">
    <location>
        <begin position="377"/>
        <end position="397"/>
    </location>
</feature>
<feature type="compositionally biased region" description="Polar residues" evidence="1">
    <location>
        <begin position="257"/>
        <end position="273"/>
    </location>
</feature>
<feature type="compositionally biased region" description="Basic and acidic residues" evidence="1">
    <location>
        <begin position="344"/>
        <end position="363"/>
    </location>
</feature>
<keyword evidence="3" id="KW-1185">Reference proteome</keyword>
<sequence length="397" mass="41699">MIQSLSTCAVTLAPSATISTTFDPDSELTWGCSPGTNCDPPKPGLCEVWVDSPVDQFVCPADYCQSVKTLALGGANEAGKFPLSEGYFDLDPYKFGLDFNVFIKTASTVDTRSLPQQRSNTTNDSYSYPDEIARRIDTGVIPAACFDTCNNAYLEAQSTGKGPGLCRPDSAFMIYYLGCDYCVDKNIEQTTGISSFITSSSYLSSKFSQFLRYCKISGDVNVGLAPVGDQPAGASASTSLGEGTTISTADAVVDTSPVVTSTMGTPTVDNPTVGTPPPEISSTRATSGRQATANDSVGSLSSVAGSSTTESSTAASSTADLSTTEATVSTEQTPKLAASSAVSSEKEEASSSADRTTRWFREDEPWDEHIDRIQCLSDHQQADSASGGRFCPDAQVG</sequence>
<dbReference type="Proteomes" id="UP001583177">
    <property type="component" value="Unassembled WGS sequence"/>
</dbReference>
<evidence type="ECO:0000256" key="1">
    <source>
        <dbReference type="SAM" id="MobiDB-lite"/>
    </source>
</evidence>
<name>A0ABR3VVM1_9PEZI</name>
<feature type="region of interest" description="Disordered" evidence="1">
    <location>
        <begin position="257"/>
        <end position="363"/>
    </location>
</feature>
<feature type="compositionally biased region" description="Low complexity" evidence="1">
    <location>
        <begin position="295"/>
        <end position="327"/>
    </location>
</feature>
<proteinExistence type="predicted"/>
<dbReference type="PANTHER" id="PTHR38122:SF1">
    <property type="entry name" value="GLYCOPROTEIN X"/>
    <property type="match status" value="1"/>
</dbReference>